<keyword evidence="2" id="KW-0472">Membrane</keyword>
<dbReference type="InterPro" id="IPR036610">
    <property type="entry name" value="PEBP-like_sf"/>
</dbReference>
<evidence type="ECO:0000256" key="3">
    <source>
        <dbReference type="SAM" id="SignalP"/>
    </source>
</evidence>
<sequence>MLSRYLRHATLAAALADFTLAAKTSKIVPQSLQSAFESSDVDIQVSYTGDAVDGFLDGTSFSKDEVTDEPTFALGDSSAISSTALFTVLMVDVTEDGKNVLHYARPNFIHTEIVEIGSDSKALQAYKAPGSFGETGDDRKYIFLLYNNPKRDEVSTLKLPSEGDTFDAQQFQDDNGFEAPQAGIGMVVNLGGNSGGGNDGTASTTIAQGGSSAASSAASSASSSAAPSSTAAPEASTTAADSATTTVVTATQSDVPVSTTAVASQASSEGNSPSTTAAVSQSSSDLAAASSVVAGNSTAASTLVLSSIAPDGTGSPTTSGSPAQQTANGASGLMLGTTSCAIAVSLMALVGLLAW</sequence>
<dbReference type="Gene3D" id="3.90.280.10">
    <property type="entry name" value="PEBP-like"/>
    <property type="match status" value="1"/>
</dbReference>
<keyword evidence="2" id="KW-0812">Transmembrane</keyword>
<feature type="region of interest" description="Disordered" evidence="1">
    <location>
        <begin position="214"/>
        <end position="243"/>
    </location>
</feature>
<dbReference type="AlphaFoldDB" id="A0A6A6T5C4"/>
<proteinExistence type="predicted"/>
<keyword evidence="5" id="KW-1185">Reference proteome</keyword>
<dbReference type="Proteomes" id="UP000799324">
    <property type="component" value="Unassembled WGS sequence"/>
</dbReference>
<dbReference type="EMBL" id="MU004370">
    <property type="protein sequence ID" value="KAF2654103.1"/>
    <property type="molecule type" value="Genomic_DNA"/>
</dbReference>
<keyword evidence="2" id="KW-1133">Transmembrane helix</keyword>
<keyword evidence="3" id="KW-0732">Signal</keyword>
<organism evidence="4 5">
    <name type="scientific">Lophiostoma macrostomum CBS 122681</name>
    <dbReference type="NCBI Taxonomy" id="1314788"/>
    <lineage>
        <taxon>Eukaryota</taxon>
        <taxon>Fungi</taxon>
        <taxon>Dikarya</taxon>
        <taxon>Ascomycota</taxon>
        <taxon>Pezizomycotina</taxon>
        <taxon>Dothideomycetes</taxon>
        <taxon>Pleosporomycetidae</taxon>
        <taxon>Pleosporales</taxon>
        <taxon>Lophiostomataceae</taxon>
        <taxon>Lophiostoma</taxon>
    </lineage>
</organism>
<evidence type="ECO:0000313" key="4">
    <source>
        <dbReference type="EMBL" id="KAF2654103.1"/>
    </source>
</evidence>
<protein>
    <recommendedName>
        <fullName evidence="6">Glycoside hydrolase family 131 protein</fullName>
    </recommendedName>
</protein>
<feature type="signal peptide" evidence="3">
    <location>
        <begin position="1"/>
        <end position="21"/>
    </location>
</feature>
<evidence type="ECO:0000313" key="5">
    <source>
        <dbReference type="Proteomes" id="UP000799324"/>
    </source>
</evidence>
<evidence type="ECO:0008006" key="6">
    <source>
        <dbReference type="Google" id="ProtNLM"/>
    </source>
</evidence>
<accession>A0A6A6T5C4</accession>
<reference evidence="4" key="1">
    <citation type="journal article" date="2020" name="Stud. Mycol.">
        <title>101 Dothideomycetes genomes: a test case for predicting lifestyles and emergence of pathogens.</title>
        <authorList>
            <person name="Haridas S."/>
            <person name="Albert R."/>
            <person name="Binder M."/>
            <person name="Bloem J."/>
            <person name="Labutti K."/>
            <person name="Salamov A."/>
            <person name="Andreopoulos B."/>
            <person name="Baker S."/>
            <person name="Barry K."/>
            <person name="Bills G."/>
            <person name="Bluhm B."/>
            <person name="Cannon C."/>
            <person name="Castanera R."/>
            <person name="Culley D."/>
            <person name="Daum C."/>
            <person name="Ezra D."/>
            <person name="Gonzalez J."/>
            <person name="Henrissat B."/>
            <person name="Kuo A."/>
            <person name="Liang C."/>
            <person name="Lipzen A."/>
            <person name="Lutzoni F."/>
            <person name="Magnuson J."/>
            <person name="Mondo S."/>
            <person name="Nolan M."/>
            <person name="Ohm R."/>
            <person name="Pangilinan J."/>
            <person name="Park H.-J."/>
            <person name="Ramirez L."/>
            <person name="Alfaro M."/>
            <person name="Sun H."/>
            <person name="Tritt A."/>
            <person name="Yoshinaga Y."/>
            <person name="Zwiers L.-H."/>
            <person name="Turgeon B."/>
            <person name="Goodwin S."/>
            <person name="Spatafora J."/>
            <person name="Crous P."/>
            <person name="Grigoriev I."/>
        </authorList>
    </citation>
    <scope>NUCLEOTIDE SEQUENCE</scope>
    <source>
        <strain evidence="4">CBS 122681</strain>
    </source>
</reference>
<feature type="chain" id="PRO_5025660213" description="Glycoside hydrolase family 131 protein" evidence="3">
    <location>
        <begin position="22"/>
        <end position="355"/>
    </location>
</feature>
<evidence type="ECO:0000256" key="1">
    <source>
        <dbReference type="SAM" id="MobiDB-lite"/>
    </source>
</evidence>
<gene>
    <name evidence="4" type="ORF">K491DRAFT_660866</name>
</gene>
<feature type="transmembrane region" description="Helical" evidence="2">
    <location>
        <begin position="333"/>
        <end position="354"/>
    </location>
</feature>
<dbReference type="SUPFAM" id="SSF49777">
    <property type="entry name" value="PEBP-like"/>
    <property type="match status" value="1"/>
</dbReference>
<evidence type="ECO:0000256" key="2">
    <source>
        <dbReference type="SAM" id="Phobius"/>
    </source>
</evidence>
<dbReference type="OrthoDB" id="5231984at2759"/>
<name>A0A6A6T5C4_9PLEO</name>